<dbReference type="EMBL" id="JAUSWL010000004">
    <property type="protein sequence ID" value="MDQ0543710.1"/>
    <property type="molecule type" value="Genomic_DNA"/>
</dbReference>
<feature type="region of interest" description="Disordered" evidence="1">
    <location>
        <begin position="17"/>
        <end position="72"/>
    </location>
</feature>
<evidence type="ECO:0000313" key="2">
    <source>
        <dbReference type="EMBL" id="MDQ0543710.1"/>
    </source>
</evidence>
<reference evidence="2" key="1">
    <citation type="submission" date="2023-07" db="EMBL/GenBank/DDBJ databases">
        <title>Genomic Encyclopedia of Type Strains, Phase IV (KMG-IV): sequencing the most valuable type-strain genomes for metagenomic binning, comparative biology and taxonomic classification.</title>
        <authorList>
            <person name="Goeker M."/>
        </authorList>
    </citation>
    <scope>NUCLEOTIDE SEQUENCE</scope>
    <source>
        <strain evidence="2">DSM 19569</strain>
    </source>
</reference>
<organism evidence="2 3">
    <name type="scientific">Methylobacterium brachiatum</name>
    <dbReference type="NCBI Taxonomy" id="269660"/>
    <lineage>
        <taxon>Bacteria</taxon>
        <taxon>Pseudomonadati</taxon>
        <taxon>Pseudomonadota</taxon>
        <taxon>Alphaproteobacteria</taxon>
        <taxon>Hyphomicrobiales</taxon>
        <taxon>Methylobacteriaceae</taxon>
        <taxon>Methylobacterium</taxon>
    </lineage>
</organism>
<evidence type="ECO:0000256" key="1">
    <source>
        <dbReference type="SAM" id="MobiDB-lite"/>
    </source>
</evidence>
<sequence>MRPIPFVAVLLPTAGGAAARAGGDGPGGAVPGGASHALADGTAARATSRAPGEATSPNGAARDNFGTCGAAR</sequence>
<dbReference type="GeneID" id="90835361"/>
<name>A0AAJ1TMP2_9HYPH</name>
<dbReference type="Proteomes" id="UP001223420">
    <property type="component" value="Unassembled WGS sequence"/>
</dbReference>
<dbReference type="AlphaFoldDB" id="A0AAJ1TMP2"/>
<protein>
    <submittedName>
        <fullName evidence="2">Uncharacterized protein</fullName>
    </submittedName>
</protein>
<feature type="compositionally biased region" description="Gly residues" evidence="1">
    <location>
        <begin position="22"/>
        <end position="31"/>
    </location>
</feature>
<comment type="caution">
    <text evidence="2">The sequence shown here is derived from an EMBL/GenBank/DDBJ whole genome shotgun (WGS) entry which is preliminary data.</text>
</comment>
<gene>
    <name evidence="2" type="ORF">QO001_002639</name>
</gene>
<accession>A0AAJ1TMP2</accession>
<dbReference type="RefSeq" id="WP_139221077.1">
    <property type="nucleotide sequence ID" value="NZ_FOQW01000030.1"/>
</dbReference>
<evidence type="ECO:0000313" key="3">
    <source>
        <dbReference type="Proteomes" id="UP001223420"/>
    </source>
</evidence>
<proteinExistence type="predicted"/>